<feature type="region of interest" description="Disordered" evidence="2">
    <location>
        <begin position="187"/>
        <end position="206"/>
    </location>
</feature>
<dbReference type="GO" id="GO:0005783">
    <property type="term" value="C:endoplasmic reticulum"/>
    <property type="evidence" value="ECO:0007669"/>
    <property type="project" value="TreeGrafter"/>
</dbReference>
<gene>
    <name evidence="3" type="ORF">DM01DRAFT_330843</name>
</gene>
<evidence type="ECO:0000256" key="2">
    <source>
        <dbReference type="SAM" id="MobiDB-lite"/>
    </source>
</evidence>
<dbReference type="Pfam" id="PF12329">
    <property type="entry name" value="TMF_DNA_bd"/>
    <property type="match status" value="1"/>
</dbReference>
<protein>
    <recommendedName>
        <fullName evidence="5">TATA element modulatory factor 1 TATA binding domain-containing protein</fullName>
    </recommendedName>
</protein>
<dbReference type="InterPro" id="IPR052602">
    <property type="entry name" value="Growth_transcription_reg"/>
</dbReference>
<feature type="region of interest" description="Disordered" evidence="2">
    <location>
        <begin position="32"/>
        <end position="173"/>
    </location>
</feature>
<name>A0A1X2GM46_9FUNG</name>
<dbReference type="PANTHER" id="PTHR46515">
    <property type="entry name" value="TATA ELEMENT MODULATORY FACTOR TMF1"/>
    <property type="match status" value="1"/>
</dbReference>
<feature type="non-terminal residue" evidence="3">
    <location>
        <position position="512"/>
    </location>
</feature>
<feature type="compositionally biased region" description="Polar residues" evidence="2">
    <location>
        <begin position="190"/>
        <end position="200"/>
    </location>
</feature>
<feature type="compositionally biased region" description="Low complexity" evidence="2">
    <location>
        <begin position="147"/>
        <end position="157"/>
    </location>
</feature>
<dbReference type="InterPro" id="IPR022092">
    <property type="entry name" value="TMF_DNA-bd"/>
</dbReference>
<dbReference type="AlphaFoldDB" id="A0A1X2GM46"/>
<comment type="caution">
    <text evidence="3">The sequence shown here is derived from an EMBL/GenBank/DDBJ whole genome shotgun (WGS) entry which is preliminary data.</text>
</comment>
<evidence type="ECO:0000313" key="3">
    <source>
        <dbReference type="EMBL" id="ORX56844.1"/>
    </source>
</evidence>
<reference evidence="3 4" key="1">
    <citation type="submission" date="2016-07" db="EMBL/GenBank/DDBJ databases">
        <title>Pervasive Adenine N6-methylation of Active Genes in Fungi.</title>
        <authorList>
            <consortium name="DOE Joint Genome Institute"/>
            <person name="Mondo S.J."/>
            <person name="Dannebaum R.O."/>
            <person name="Kuo R.C."/>
            <person name="Labutti K."/>
            <person name="Haridas S."/>
            <person name="Kuo A."/>
            <person name="Salamov A."/>
            <person name="Ahrendt S.R."/>
            <person name="Lipzen A."/>
            <person name="Sullivan W."/>
            <person name="Andreopoulos W.B."/>
            <person name="Clum A."/>
            <person name="Lindquist E."/>
            <person name="Daum C."/>
            <person name="Ramamoorthy G.K."/>
            <person name="Gryganskyi A."/>
            <person name="Culley D."/>
            <person name="Magnuson J.K."/>
            <person name="James T.Y."/>
            <person name="O'Malley M.A."/>
            <person name="Stajich J.E."/>
            <person name="Spatafora J.W."/>
            <person name="Visel A."/>
            <person name="Grigoriev I.V."/>
        </authorList>
    </citation>
    <scope>NUCLEOTIDE SEQUENCE [LARGE SCALE GENOMIC DNA]</scope>
    <source>
        <strain evidence="3 4">NRRL 3301</strain>
    </source>
</reference>
<evidence type="ECO:0008006" key="5">
    <source>
        <dbReference type="Google" id="ProtNLM"/>
    </source>
</evidence>
<feature type="region of interest" description="Disordered" evidence="2">
    <location>
        <begin position="301"/>
        <end position="334"/>
    </location>
</feature>
<evidence type="ECO:0000256" key="1">
    <source>
        <dbReference type="SAM" id="Coils"/>
    </source>
</evidence>
<dbReference type="STRING" id="101127.A0A1X2GM46"/>
<dbReference type="GO" id="GO:0005794">
    <property type="term" value="C:Golgi apparatus"/>
    <property type="evidence" value="ECO:0007669"/>
    <property type="project" value="TreeGrafter"/>
</dbReference>
<feature type="compositionally biased region" description="Polar residues" evidence="2">
    <location>
        <begin position="114"/>
        <end position="126"/>
    </location>
</feature>
<dbReference type="EMBL" id="MCGT01000009">
    <property type="protein sequence ID" value="ORX56844.1"/>
    <property type="molecule type" value="Genomic_DNA"/>
</dbReference>
<proteinExistence type="predicted"/>
<feature type="compositionally biased region" description="Basic and acidic residues" evidence="2">
    <location>
        <begin position="321"/>
        <end position="332"/>
    </location>
</feature>
<keyword evidence="4" id="KW-1185">Reference proteome</keyword>
<keyword evidence="1" id="KW-0175">Coiled coil</keyword>
<organism evidence="3 4">
    <name type="scientific">Hesseltinella vesiculosa</name>
    <dbReference type="NCBI Taxonomy" id="101127"/>
    <lineage>
        <taxon>Eukaryota</taxon>
        <taxon>Fungi</taxon>
        <taxon>Fungi incertae sedis</taxon>
        <taxon>Mucoromycota</taxon>
        <taxon>Mucoromycotina</taxon>
        <taxon>Mucoromycetes</taxon>
        <taxon>Mucorales</taxon>
        <taxon>Cunninghamellaceae</taxon>
        <taxon>Hesseltinella</taxon>
    </lineage>
</organism>
<dbReference type="PANTHER" id="PTHR46515:SF1">
    <property type="entry name" value="TATA ELEMENT MODULATORY FACTOR"/>
    <property type="match status" value="1"/>
</dbReference>
<accession>A0A1X2GM46</accession>
<feature type="coiled-coil region" evidence="1">
    <location>
        <begin position="369"/>
        <end position="507"/>
    </location>
</feature>
<dbReference type="Proteomes" id="UP000242146">
    <property type="component" value="Unassembled WGS sequence"/>
</dbReference>
<dbReference type="OrthoDB" id="74178at2759"/>
<sequence length="512" mass="55362">MSFFGNSNQWGGLLKQAMSNVENTFDTLLEQADAATRVEPSPDDQDTETFMDPISGMVTTVPKKKPSTTTQPPANQEPSEPPAATSATTSPRRPHIDLSARLAAAMSDKKARSSRPSSLHSANSTDIDPLSPTADRPKTDPPPSTHDALGLDLTDTADGIDDNTPCTDPTRDATSCDLGDLSLSLPLVDPTTQKSENATDQELPDSHPLPAACGLVDVSTPPAAPAEEAILQETLDAPAQQQEADHTFTGDLDQSAFSEPATDRIEEGTNASTDALLASDEVDDQQPSIPVMDQVVVEETALEKEPASPAGAIDSLPQNLPHKDDEEAKEADGGDVQALAVDTDAALNKAPEDHSVVLPSPQSDPERILAQRERQLLQAMETIAKLHDQIHILQQQEDTYIDEINTLRTSLEDQQANQVSSRQVKKYEQSIQDLNRQLSAKEEQVQGLMLEGEKLSKNELKQTTTIKRLRAEKQDVDKSLVDVQSRLDKATADLTDANAKVKSLTDSERRAQ</sequence>
<evidence type="ECO:0000313" key="4">
    <source>
        <dbReference type="Proteomes" id="UP000242146"/>
    </source>
</evidence>